<organism evidence="13 14">
    <name type="scientific">Muriicola jejuensis</name>
    <dbReference type="NCBI Taxonomy" id="504488"/>
    <lineage>
        <taxon>Bacteria</taxon>
        <taxon>Pseudomonadati</taxon>
        <taxon>Bacteroidota</taxon>
        <taxon>Flavobacteriia</taxon>
        <taxon>Flavobacteriales</taxon>
        <taxon>Flavobacteriaceae</taxon>
        <taxon>Muriicola</taxon>
    </lineage>
</organism>
<proteinExistence type="inferred from homology"/>
<comment type="caution">
    <text evidence="13">The sequence shown here is derived from an EMBL/GenBank/DDBJ whole genome shotgun (WGS) entry which is preliminary data.</text>
</comment>
<dbReference type="GO" id="GO:0008654">
    <property type="term" value="P:phospholipid biosynthetic process"/>
    <property type="evidence" value="ECO:0007669"/>
    <property type="project" value="UniProtKB-KW"/>
</dbReference>
<evidence type="ECO:0000256" key="1">
    <source>
        <dbReference type="ARBA" id="ARBA00004141"/>
    </source>
</evidence>
<dbReference type="PANTHER" id="PTHR14269">
    <property type="entry name" value="CDP-DIACYLGLYCEROL--GLYCEROL-3-PHOSPHATE 3-PHOSPHATIDYLTRANSFERASE-RELATED"/>
    <property type="match status" value="1"/>
</dbReference>
<dbReference type="PANTHER" id="PTHR14269:SF61">
    <property type="entry name" value="CDP-DIACYLGLYCEROL--SERINE O-PHOSPHATIDYLTRANSFERASE"/>
    <property type="match status" value="1"/>
</dbReference>
<evidence type="ECO:0000256" key="5">
    <source>
        <dbReference type="ARBA" id="ARBA00022692"/>
    </source>
</evidence>
<sequence>MKKNIPNLLTLLNVLAGSVAVVFALKNRWDLMAAFVLAGLVFDFLDGFSARALKVQSKLGLQLDSLADMVTFGLVPGIVMYQLLSLSLGGSPDLGPDQVTKAVSFSHLLPFAGFAVTLASAVRLARFNLDERQATYFIGLPTPANALLIVSLPMILLYNGSDALNQIIMNPWFLLAHTALGSYLLNAPIPLFSLKFKNWDFKDNALRYVFLFVSLICIGTMKFLSVPVIILIYLLSSLIFFRDRDRS</sequence>
<dbReference type="GO" id="GO:0016020">
    <property type="term" value="C:membrane"/>
    <property type="evidence" value="ECO:0007669"/>
    <property type="project" value="UniProtKB-SubCell"/>
</dbReference>
<keyword evidence="9" id="KW-0594">Phospholipid biosynthesis</keyword>
<feature type="transmembrane region" description="Helical" evidence="12">
    <location>
        <begin position="172"/>
        <end position="196"/>
    </location>
</feature>
<keyword evidence="4 11" id="KW-0808">Transferase</keyword>
<keyword evidence="6 12" id="KW-1133">Transmembrane helix</keyword>
<reference evidence="13 14" key="1">
    <citation type="submission" date="2020-01" db="EMBL/GenBank/DDBJ databases">
        <title>Muriicola jejuensis KCTC 22299.</title>
        <authorList>
            <person name="Wang G."/>
        </authorList>
    </citation>
    <scope>NUCLEOTIDE SEQUENCE [LARGE SCALE GENOMIC DNA]</scope>
    <source>
        <strain evidence="13 14">KCTC 22299</strain>
    </source>
</reference>
<dbReference type="PROSITE" id="PS00379">
    <property type="entry name" value="CDP_ALCOHOL_P_TRANSF"/>
    <property type="match status" value="1"/>
</dbReference>
<evidence type="ECO:0000256" key="4">
    <source>
        <dbReference type="ARBA" id="ARBA00022679"/>
    </source>
</evidence>
<keyword evidence="10" id="KW-1208">Phospholipid metabolism</keyword>
<dbReference type="Gene3D" id="1.20.120.1760">
    <property type="match status" value="1"/>
</dbReference>
<evidence type="ECO:0000256" key="10">
    <source>
        <dbReference type="ARBA" id="ARBA00023264"/>
    </source>
</evidence>
<evidence type="ECO:0000256" key="7">
    <source>
        <dbReference type="ARBA" id="ARBA00023098"/>
    </source>
</evidence>
<dbReference type="GO" id="GO:0016780">
    <property type="term" value="F:phosphotransferase activity, for other substituted phosphate groups"/>
    <property type="evidence" value="ECO:0007669"/>
    <property type="project" value="InterPro"/>
</dbReference>
<accession>A0A6P0U919</accession>
<dbReference type="Pfam" id="PF01066">
    <property type="entry name" value="CDP-OH_P_transf"/>
    <property type="match status" value="1"/>
</dbReference>
<dbReference type="InterPro" id="IPR050324">
    <property type="entry name" value="CDP-alcohol_PTase-I"/>
</dbReference>
<evidence type="ECO:0000256" key="12">
    <source>
        <dbReference type="SAM" id="Phobius"/>
    </source>
</evidence>
<feature type="transmembrane region" description="Helical" evidence="12">
    <location>
        <begin position="208"/>
        <end position="241"/>
    </location>
</feature>
<feature type="transmembrane region" description="Helical" evidence="12">
    <location>
        <begin position="104"/>
        <end position="125"/>
    </location>
</feature>
<protein>
    <submittedName>
        <fullName evidence="13">Phosphatidylserine synthase</fullName>
    </submittedName>
</protein>
<dbReference type="InterPro" id="IPR000462">
    <property type="entry name" value="CDP-OH_P_trans"/>
</dbReference>
<keyword evidence="14" id="KW-1185">Reference proteome</keyword>
<feature type="transmembrane region" description="Helical" evidence="12">
    <location>
        <begin position="137"/>
        <end position="160"/>
    </location>
</feature>
<feature type="transmembrane region" description="Helical" evidence="12">
    <location>
        <begin position="65"/>
        <end position="84"/>
    </location>
</feature>
<name>A0A6P0U919_9FLAO</name>
<evidence type="ECO:0000313" key="13">
    <source>
        <dbReference type="EMBL" id="NER09042.1"/>
    </source>
</evidence>
<evidence type="ECO:0000256" key="2">
    <source>
        <dbReference type="ARBA" id="ARBA00010441"/>
    </source>
</evidence>
<comment type="similarity">
    <text evidence="2 11">Belongs to the CDP-alcohol phosphatidyltransferase class-I family.</text>
</comment>
<keyword evidence="5 12" id="KW-0812">Transmembrane</keyword>
<dbReference type="Proteomes" id="UP000468443">
    <property type="component" value="Unassembled WGS sequence"/>
</dbReference>
<dbReference type="EMBL" id="JAABOP010000001">
    <property type="protein sequence ID" value="NER09042.1"/>
    <property type="molecule type" value="Genomic_DNA"/>
</dbReference>
<comment type="subcellular location">
    <subcellularLocation>
        <location evidence="1">Membrane</location>
        <topology evidence="1">Multi-pass membrane protein</topology>
    </subcellularLocation>
</comment>
<evidence type="ECO:0000256" key="3">
    <source>
        <dbReference type="ARBA" id="ARBA00022516"/>
    </source>
</evidence>
<feature type="transmembrane region" description="Helical" evidence="12">
    <location>
        <begin position="34"/>
        <end position="53"/>
    </location>
</feature>
<gene>
    <name evidence="13" type="ORF">GWK09_00800</name>
</gene>
<keyword evidence="8 12" id="KW-0472">Membrane</keyword>
<evidence type="ECO:0000256" key="6">
    <source>
        <dbReference type="ARBA" id="ARBA00022989"/>
    </source>
</evidence>
<keyword evidence="3" id="KW-0444">Lipid biosynthesis</keyword>
<evidence type="ECO:0000256" key="9">
    <source>
        <dbReference type="ARBA" id="ARBA00023209"/>
    </source>
</evidence>
<evidence type="ECO:0000256" key="11">
    <source>
        <dbReference type="RuleBase" id="RU003750"/>
    </source>
</evidence>
<dbReference type="AlphaFoldDB" id="A0A6P0U919"/>
<dbReference type="InterPro" id="IPR048254">
    <property type="entry name" value="CDP_ALCOHOL_P_TRANSF_CS"/>
</dbReference>
<evidence type="ECO:0000313" key="14">
    <source>
        <dbReference type="Proteomes" id="UP000468443"/>
    </source>
</evidence>
<keyword evidence="7" id="KW-0443">Lipid metabolism</keyword>
<dbReference type="RefSeq" id="WP_163691125.1">
    <property type="nucleotide sequence ID" value="NZ_FXTW01000001.1"/>
</dbReference>
<evidence type="ECO:0000256" key="8">
    <source>
        <dbReference type="ARBA" id="ARBA00023136"/>
    </source>
</evidence>
<dbReference type="InterPro" id="IPR043130">
    <property type="entry name" value="CDP-OH_PTrfase_TM_dom"/>
</dbReference>